<dbReference type="SUPFAM" id="SSF53955">
    <property type="entry name" value="Lysozyme-like"/>
    <property type="match status" value="1"/>
</dbReference>
<feature type="transmembrane region" description="Helical" evidence="1">
    <location>
        <begin position="488"/>
        <end position="508"/>
    </location>
</feature>
<feature type="transmembrane region" description="Helical" evidence="1">
    <location>
        <begin position="53"/>
        <end position="73"/>
    </location>
</feature>
<name>A0ABN0ZP99_9ACTN</name>
<dbReference type="InterPro" id="IPR023346">
    <property type="entry name" value="Lysozyme-like_dom_sf"/>
</dbReference>
<keyword evidence="1" id="KW-0472">Membrane</keyword>
<feature type="transmembrane region" description="Helical" evidence="1">
    <location>
        <begin position="551"/>
        <end position="568"/>
    </location>
</feature>
<feature type="transmembrane region" description="Helical" evidence="1">
    <location>
        <begin position="439"/>
        <end position="459"/>
    </location>
</feature>
<dbReference type="EMBL" id="BAAAHB010000011">
    <property type="protein sequence ID" value="GAA0454348.1"/>
    <property type="molecule type" value="Genomic_DNA"/>
</dbReference>
<evidence type="ECO:0000259" key="2">
    <source>
        <dbReference type="Pfam" id="PF01464"/>
    </source>
</evidence>
<dbReference type="Pfam" id="PF10145">
    <property type="entry name" value="PhageMin_Tail"/>
    <property type="match status" value="1"/>
</dbReference>
<dbReference type="RefSeq" id="WP_344087993.1">
    <property type="nucleotide sequence ID" value="NZ_BAAAHB010000011.1"/>
</dbReference>
<evidence type="ECO:0008006" key="6">
    <source>
        <dbReference type="Google" id="ProtNLM"/>
    </source>
</evidence>
<keyword evidence="5" id="KW-1185">Reference proteome</keyword>
<proteinExistence type="predicted"/>
<sequence length="1123" mass="117435">MPSVGYATIQIIPSVRGIGDELRRQLTGPAEDAGGQAGQAAGGGLRDGIKAGAVAAGVAAGALLIAGITEAIAQSGIKSKLQAQLGTSNKVAAAQGKIAGQLYSSGVSDSFQGAADAIKAVVSAGLAPPDATNAQLQEIATKAADVATVFDQDLGGVTNAVSQLMRTGLAKNSAEAFDLITKGFQSGANKADDLLDTINEYGTQFRKAGLTGADAIGLINQAIQGGARDADIAADAIKEFSIRAVDGSDSTKEGFKALGLSADDMAAKFAAGGATSKAALDLTLDRLRGIKDPVDQSAAAVALFGTQAEDLGKALYAMDPSSAATGLGSLGGSAKALGDTIRHGPTHEIEVFTRTVRQAFVDVVGGQVLPVLVRAAFGVAAALQSTVSAGQAVVGWLRDMGTWLIPIGILLAGFTLSLTAQAAATAVVTTVFGAYRLAILAWTVVQNGATIAMAAFNLVMNANPVILVITAILALGAAVVVAFQRVGWFRAGVVAAWSGIQIAVMWAWTNAIKPALDGTWVGLQAVGGAAMWLWTAAILPAFQGIWLAARILFAIVVTAVFTPIYLYFKLLGAIATWLWANAIRPAFQGIAAGALWLWNSGIKPAFDGIAWLGRWLYNNALKPGFDGVVALFRALASVARWLWQNIYVPVFRAIGLVVLAWWDGVKATFGAVRTYIFGPLASVFRWLLDNVIRPVWNGASSAISGAWRNGISPSFDLLKRGVAAVGDSFRSGVSYIGRVWDGLKAVARRPVQFVIDTVYNNGIRKVWNTVAGIVDLGKLDAVRFARGGRTRGGVPGRDSIPALMMADEFVVRRDSARSIGYGALEYMNRTGRLPVPVQGFADGGVVSDIWGGITGAAKTIGGWTGSAWDLITNPSEIWDKAIGPVRRKISQVGGSRWAQLIAQLPIRMIKGLKDKVVGAAKGLLDFGGGGGGDIGGSGVQRWSGLVLQALRMVGQPASLLPIVLRRMNQESGGNPRAINNWDINAKNGTPSKGLMQVIDPTFAAYAGPLRSRGVWDNLANVYASMRYALARYGSLASAYNRPGGYDNGGWLMPGQLAYNGLRTPEAILTPPQWQALSVAATSGGVGDLHVQVFVGDREITDIARAEVRRSNGELVQTLRAGRR</sequence>
<dbReference type="Proteomes" id="UP001499895">
    <property type="component" value="Unassembled WGS sequence"/>
</dbReference>
<feature type="transmembrane region" description="Helical" evidence="1">
    <location>
        <begin position="668"/>
        <end position="688"/>
    </location>
</feature>
<evidence type="ECO:0000256" key="1">
    <source>
        <dbReference type="SAM" id="Phobius"/>
    </source>
</evidence>
<feature type="domain" description="Transglycosylase SLT" evidence="2">
    <location>
        <begin position="967"/>
        <end position="1040"/>
    </location>
</feature>
<evidence type="ECO:0000313" key="4">
    <source>
        <dbReference type="EMBL" id="GAA0454348.1"/>
    </source>
</evidence>
<organism evidence="4 5">
    <name type="scientific">Streptomyces stramineus</name>
    <dbReference type="NCBI Taxonomy" id="173861"/>
    <lineage>
        <taxon>Bacteria</taxon>
        <taxon>Bacillati</taxon>
        <taxon>Actinomycetota</taxon>
        <taxon>Actinomycetes</taxon>
        <taxon>Kitasatosporales</taxon>
        <taxon>Streptomycetaceae</taxon>
        <taxon>Streptomyces</taxon>
    </lineage>
</organism>
<evidence type="ECO:0000259" key="3">
    <source>
        <dbReference type="Pfam" id="PF10145"/>
    </source>
</evidence>
<feature type="transmembrane region" description="Helical" evidence="1">
    <location>
        <begin position="520"/>
        <end position="539"/>
    </location>
</feature>
<keyword evidence="1" id="KW-0812">Transmembrane</keyword>
<feature type="transmembrane region" description="Helical" evidence="1">
    <location>
        <begin position="641"/>
        <end position="662"/>
    </location>
</feature>
<protein>
    <recommendedName>
        <fullName evidence="6">Transglycosylase SLT domain-containing protein</fullName>
    </recommendedName>
</protein>
<accession>A0ABN0ZP99</accession>
<dbReference type="Gene3D" id="1.10.530.10">
    <property type="match status" value="1"/>
</dbReference>
<evidence type="ECO:0000313" key="5">
    <source>
        <dbReference type="Proteomes" id="UP001499895"/>
    </source>
</evidence>
<feature type="domain" description="Phage tail tape measure protein" evidence="3">
    <location>
        <begin position="110"/>
        <end position="305"/>
    </location>
</feature>
<feature type="transmembrane region" description="Helical" evidence="1">
    <location>
        <begin position="403"/>
        <end position="432"/>
    </location>
</feature>
<reference evidence="4 5" key="1">
    <citation type="journal article" date="2019" name="Int. J. Syst. Evol. Microbiol.">
        <title>The Global Catalogue of Microorganisms (GCM) 10K type strain sequencing project: providing services to taxonomists for standard genome sequencing and annotation.</title>
        <authorList>
            <consortium name="The Broad Institute Genomics Platform"/>
            <consortium name="The Broad Institute Genome Sequencing Center for Infectious Disease"/>
            <person name="Wu L."/>
            <person name="Ma J."/>
        </authorList>
    </citation>
    <scope>NUCLEOTIDE SEQUENCE [LARGE SCALE GENOMIC DNA]</scope>
    <source>
        <strain evidence="4 5">JCM 10649</strain>
    </source>
</reference>
<comment type="caution">
    <text evidence="4">The sequence shown here is derived from an EMBL/GenBank/DDBJ whole genome shotgun (WGS) entry which is preliminary data.</text>
</comment>
<dbReference type="InterPro" id="IPR010090">
    <property type="entry name" value="Phage_tape_meas"/>
</dbReference>
<dbReference type="InterPro" id="IPR008258">
    <property type="entry name" value="Transglycosylase_SLT_dom_1"/>
</dbReference>
<keyword evidence="1" id="KW-1133">Transmembrane helix</keyword>
<gene>
    <name evidence="4" type="ORF">GCM10009544_16400</name>
</gene>
<feature type="transmembrane region" description="Helical" evidence="1">
    <location>
        <begin position="465"/>
        <end position="483"/>
    </location>
</feature>
<feature type="transmembrane region" description="Helical" evidence="1">
    <location>
        <begin position="574"/>
        <end position="598"/>
    </location>
</feature>
<dbReference type="CDD" id="cd13402">
    <property type="entry name" value="LT_TF-like"/>
    <property type="match status" value="1"/>
</dbReference>
<dbReference type="Pfam" id="PF01464">
    <property type="entry name" value="SLT"/>
    <property type="match status" value="1"/>
</dbReference>